<evidence type="ECO:0000313" key="13">
    <source>
        <dbReference type="Proteomes" id="UP000317638"/>
    </source>
</evidence>
<dbReference type="InterPro" id="IPR017871">
    <property type="entry name" value="ABC_transporter-like_CS"/>
</dbReference>
<dbReference type="GO" id="GO:0005886">
    <property type="term" value="C:plasma membrane"/>
    <property type="evidence" value="ECO:0007669"/>
    <property type="project" value="UniProtKB-SubCell"/>
</dbReference>
<evidence type="ECO:0000256" key="9">
    <source>
        <dbReference type="ARBA" id="ARBA00022967"/>
    </source>
</evidence>
<reference evidence="12 13" key="1">
    <citation type="submission" date="2019-07" db="EMBL/GenBank/DDBJ databases">
        <authorList>
            <person name="Zhou L.-Y."/>
        </authorList>
    </citation>
    <scope>NUCLEOTIDE SEQUENCE [LARGE SCALE GENOMIC DNA]</scope>
    <source>
        <strain evidence="12 13">YIM 101269</strain>
    </source>
</reference>
<dbReference type="PANTHER" id="PTHR43790:SF3">
    <property type="entry name" value="D-ALLOSE IMPORT ATP-BINDING PROTEIN ALSA-RELATED"/>
    <property type="match status" value="1"/>
</dbReference>
<dbReference type="InterPro" id="IPR003593">
    <property type="entry name" value="AAA+_ATPase"/>
</dbReference>
<dbReference type="Proteomes" id="UP000317638">
    <property type="component" value="Unassembled WGS sequence"/>
</dbReference>
<dbReference type="Gene3D" id="3.40.50.300">
    <property type="entry name" value="P-loop containing nucleotide triphosphate hydrolases"/>
    <property type="match status" value="2"/>
</dbReference>
<gene>
    <name evidence="12" type="ORF">FOJ82_04865</name>
</gene>
<dbReference type="SMART" id="SM00382">
    <property type="entry name" value="AAA"/>
    <property type="match status" value="2"/>
</dbReference>
<dbReference type="InterPro" id="IPR050107">
    <property type="entry name" value="ABC_carbohydrate_import_ATPase"/>
</dbReference>
<evidence type="ECO:0000256" key="10">
    <source>
        <dbReference type="ARBA" id="ARBA00023136"/>
    </source>
</evidence>
<evidence type="ECO:0000256" key="6">
    <source>
        <dbReference type="ARBA" id="ARBA00022737"/>
    </source>
</evidence>
<dbReference type="CDD" id="cd03216">
    <property type="entry name" value="ABC_Carb_Monos_I"/>
    <property type="match status" value="1"/>
</dbReference>
<dbReference type="OrthoDB" id="3648693at2"/>
<keyword evidence="3" id="KW-0813">Transport</keyword>
<comment type="subcellular location">
    <subcellularLocation>
        <location evidence="2">Cell inner membrane</location>
    </subcellularLocation>
    <subcellularLocation>
        <location evidence="1">Cell membrane</location>
        <topology evidence="1">Peripheral membrane protein</topology>
    </subcellularLocation>
</comment>
<dbReference type="AlphaFoldDB" id="A0A553K663"/>
<protein>
    <submittedName>
        <fullName evidence="12">Sugar ABC transporter ATP-binding protein</fullName>
    </submittedName>
</protein>
<dbReference type="GO" id="GO:0005524">
    <property type="term" value="F:ATP binding"/>
    <property type="evidence" value="ECO:0007669"/>
    <property type="project" value="UniProtKB-KW"/>
</dbReference>
<evidence type="ECO:0000259" key="11">
    <source>
        <dbReference type="PROSITE" id="PS50893"/>
    </source>
</evidence>
<dbReference type="Pfam" id="PF00005">
    <property type="entry name" value="ABC_tran"/>
    <property type="match status" value="2"/>
</dbReference>
<evidence type="ECO:0000256" key="3">
    <source>
        <dbReference type="ARBA" id="ARBA00022448"/>
    </source>
</evidence>
<dbReference type="GO" id="GO:0016887">
    <property type="term" value="F:ATP hydrolysis activity"/>
    <property type="evidence" value="ECO:0007669"/>
    <property type="project" value="InterPro"/>
</dbReference>
<feature type="domain" description="ABC transporter" evidence="11">
    <location>
        <begin position="31"/>
        <end position="268"/>
    </location>
</feature>
<feature type="domain" description="ABC transporter" evidence="11">
    <location>
        <begin position="278"/>
        <end position="523"/>
    </location>
</feature>
<organism evidence="12 13">
    <name type="scientific">Tessaracoccus rhinocerotis</name>
    <dbReference type="NCBI Taxonomy" id="1689449"/>
    <lineage>
        <taxon>Bacteria</taxon>
        <taxon>Bacillati</taxon>
        <taxon>Actinomycetota</taxon>
        <taxon>Actinomycetes</taxon>
        <taxon>Propionibacteriales</taxon>
        <taxon>Propionibacteriaceae</taxon>
        <taxon>Tessaracoccus</taxon>
    </lineage>
</organism>
<evidence type="ECO:0000313" key="12">
    <source>
        <dbReference type="EMBL" id="TRY20195.1"/>
    </source>
</evidence>
<dbReference type="SUPFAM" id="SSF52540">
    <property type="entry name" value="P-loop containing nucleoside triphosphate hydrolases"/>
    <property type="match status" value="2"/>
</dbReference>
<dbReference type="PANTHER" id="PTHR43790">
    <property type="entry name" value="CARBOHYDRATE TRANSPORT ATP-BINDING PROTEIN MG119-RELATED"/>
    <property type="match status" value="1"/>
</dbReference>
<dbReference type="GO" id="GO:0015749">
    <property type="term" value="P:monosaccharide transmembrane transport"/>
    <property type="evidence" value="ECO:0007669"/>
    <property type="project" value="UniProtKB-ARBA"/>
</dbReference>
<keyword evidence="7" id="KW-0547">Nucleotide-binding</keyword>
<evidence type="ECO:0000256" key="5">
    <source>
        <dbReference type="ARBA" id="ARBA00022597"/>
    </source>
</evidence>
<keyword evidence="6" id="KW-0677">Repeat</keyword>
<accession>A0A553K663</accession>
<keyword evidence="9" id="KW-1278">Translocase</keyword>
<keyword evidence="5" id="KW-0762">Sugar transport</keyword>
<evidence type="ECO:0000256" key="2">
    <source>
        <dbReference type="ARBA" id="ARBA00004533"/>
    </source>
</evidence>
<dbReference type="EMBL" id="VKKG01000001">
    <property type="protein sequence ID" value="TRY20195.1"/>
    <property type="molecule type" value="Genomic_DNA"/>
</dbReference>
<dbReference type="InterPro" id="IPR003439">
    <property type="entry name" value="ABC_transporter-like_ATP-bd"/>
</dbReference>
<dbReference type="CDD" id="cd03215">
    <property type="entry name" value="ABC_Carb_Monos_II"/>
    <property type="match status" value="1"/>
</dbReference>
<keyword evidence="4" id="KW-1003">Cell membrane</keyword>
<keyword evidence="10" id="KW-0472">Membrane</keyword>
<proteinExistence type="predicted"/>
<evidence type="ECO:0000256" key="1">
    <source>
        <dbReference type="ARBA" id="ARBA00004202"/>
    </source>
</evidence>
<dbReference type="FunFam" id="3.40.50.300:FF:000126">
    <property type="entry name" value="Galactose/methyl galactoside import ATP-binding protein MglA"/>
    <property type="match status" value="1"/>
</dbReference>
<sequence>MAALTQQWWCVASKQPGKRTYEGVRVTRTLLELRDISKTFPGVKALQNVSLDLRAGEVLGLCGENGAGKSTLMKVLTGIYTHDPGGEIWLDGEQVEVTGVNHARELGLSIIHQELNMVPDLTVAQNLFIGRDGSHKGGWINDAELNRRASELFERLGMRIDPRSRVGDLSVARQQMVEIARALSYESRILVMDEPTAALTVAETEALFGMIRDFITPETGLIYISHRMPEIEEITDRVTVIRDGEFVGTVNTHEVEMREIISMMVGREVSAEARPRNVRQSDEVVLKVRGLNTRKLLRDINFEVRKGEILGFAGLMGAGRTEVARCVFGADPRTSGEVELHGKKLNIRTAADAVRNGIGYLSEDRKHFGLLLDQDIKANTVMAAMNDFHVGGFILDGKIKTVGTEYSDKLRVKTPSVNQLMGKLSGGNQQKVVIAKWLVRNCDVLIFDEPTRGIDVGAKEEIYELLETLSAQGKAIIMISSELPEVLRMSHRIAVMAAGHITGVLDNEDATQENIMELATVGHAQLAGDAA</sequence>
<dbReference type="FunFam" id="3.40.50.300:FF:000127">
    <property type="entry name" value="Ribose import ATP-binding protein RbsA"/>
    <property type="match status" value="1"/>
</dbReference>
<dbReference type="PROSITE" id="PS50893">
    <property type="entry name" value="ABC_TRANSPORTER_2"/>
    <property type="match status" value="2"/>
</dbReference>
<evidence type="ECO:0000256" key="8">
    <source>
        <dbReference type="ARBA" id="ARBA00022840"/>
    </source>
</evidence>
<dbReference type="PROSITE" id="PS00211">
    <property type="entry name" value="ABC_TRANSPORTER_1"/>
    <property type="match status" value="1"/>
</dbReference>
<evidence type="ECO:0000256" key="4">
    <source>
        <dbReference type="ARBA" id="ARBA00022475"/>
    </source>
</evidence>
<comment type="caution">
    <text evidence="12">The sequence shown here is derived from an EMBL/GenBank/DDBJ whole genome shotgun (WGS) entry which is preliminary data.</text>
</comment>
<name>A0A553K663_9ACTN</name>
<dbReference type="InterPro" id="IPR027417">
    <property type="entry name" value="P-loop_NTPase"/>
</dbReference>
<keyword evidence="8 12" id="KW-0067">ATP-binding</keyword>
<evidence type="ECO:0000256" key="7">
    <source>
        <dbReference type="ARBA" id="ARBA00022741"/>
    </source>
</evidence>
<keyword evidence="13" id="KW-1185">Reference proteome</keyword>